<dbReference type="Proteomes" id="UP001152885">
    <property type="component" value="Unassembled WGS sequence"/>
</dbReference>
<dbReference type="Gene3D" id="3.40.630.30">
    <property type="match status" value="1"/>
</dbReference>
<evidence type="ECO:0000256" key="2">
    <source>
        <dbReference type="ARBA" id="ARBA00023315"/>
    </source>
</evidence>
<dbReference type="OrthoDB" id="249099at2759"/>
<protein>
    <recommendedName>
        <fullName evidence="4">N-alpha-acetyltransferase 30</fullName>
    </recommendedName>
    <alternativeName>
        <fullName evidence="5">NatC catalytic subunit</fullName>
    </alternativeName>
</protein>
<proteinExistence type="inferred from homology"/>
<name>A0A9W4TY69_9ASCO</name>
<dbReference type="PANTHER" id="PTHR45896">
    <property type="entry name" value="N-ALPHA-ACETYLTRANSFERASE 30"/>
    <property type="match status" value="1"/>
</dbReference>
<evidence type="ECO:0000256" key="3">
    <source>
        <dbReference type="ARBA" id="ARBA00024025"/>
    </source>
</evidence>
<feature type="domain" description="N-acetyltransferase" evidence="6">
    <location>
        <begin position="16"/>
        <end position="167"/>
    </location>
</feature>
<evidence type="ECO:0000313" key="8">
    <source>
        <dbReference type="Proteomes" id="UP001152885"/>
    </source>
</evidence>
<dbReference type="AlphaFoldDB" id="A0A9W4TY69"/>
<dbReference type="PROSITE" id="PS51186">
    <property type="entry name" value="GNAT"/>
    <property type="match status" value="1"/>
</dbReference>
<dbReference type="Pfam" id="PF00583">
    <property type="entry name" value="Acetyltransf_1"/>
    <property type="match status" value="1"/>
</dbReference>
<accession>A0A9W4TY69</accession>
<dbReference type="InterPro" id="IPR000182">
    <property type="entry name" value="GNAT_dom"/>
</dbReference>
<gene>
    <name evidence="7" type="ORF">CANVERA_P4124</name>
</gene>
<reference evidence="7" key="1">
    <citation type="submission" date="2022-12" db="EMBL/GenBank/DDBJ databases">
        <authorList>
            <person name="Brejova B."/>
        </authorList>
    </citation>
    <scope>NUCLEOTIDE SEQUENCE</scope>
</reference>
<dbReference type="InterPro" id="IPR016181">
    <property type="entry name" value="Acyl_CoA_acyltransferase"/>
</dbReference>
<comment type="similarity">
    <text evidence="3">Belongs to the acetyltransferase family. MAK3 subfamily.</text>
</comment>
<keyword evidence="1" id="KW-0808">Transferase</keyword>
<evidence type="ECO:0000256" key="5">
    <source>
        <dbReference type="ARBA" id="ARBA00078622"/>
    </source>
</evidence>
<dbReference type="GO" id="GO:0031417">
    <property type="term" value="C:NatC complex"/>
    <property type="evidence" value="ECO:0007669"/>
    <property type="project" value="TreeGrafter"/>
</dbReference>
<comment type="caution">
    <text evidence="7">The sequence shown here is derived from an EMBL/GenBank/DDBJ whole genome shotgun (WGS) entry which is preliminary data.</text>
</comment>
<dbReference type="FunFam" id="3.40.630.30:FF:000199">
    <property type="entry name" value="N-acetyltransferase catalytic subunit, putative"/>
    <property type="match status" value="1"/>
</dbReference>
<dbReference type="PANTHER" id="PTHR45896:SF1">
    <property type="entry name" value="N-ALPHA-ACETYLTRANSFERASE 30"/>
    <property type="match status" value="1"/>
</dbReference>
<keyword evidence="2" id="KW-0012">Acyltransferase</keyword>
<evidence type="ECO:0000256" key="1">
    <source>
        <dbReference type="ARBA" id="ARBA00022679"/>
    </source>
</evidence>
<organism evidence="7 8">
    <name type="scientific">Candida verbasci</name>
    <dbReference type="NCBI Taxonomy" id="1227364"/>
    <lineage>
        <taxon>Eukaryota</taxon>
        <taxon>Fungi</taxon>
        <taxon>Dikarya</taxon>
        <taxon>Ascomycota</taxon>
        <taxon>Saccharomycotina</taxon>
        <taxon>Pichiomycetes</taxon>
        <taxon>Debaryomycetaceae</taxon>
        <taxon>Candida/Lodderomyces clade</taxon>
        <taxon>Candida</taxon>
    </lineage>
</organism>
<dbReference type="EMBL" id="CANTUO010000004">
    <property type="protein sequence ID" value="CAI5759613.1"/>
    <property type="molecule type" value="Genomic_DNA"/>
</dbReference>
<keyword evidence="8" id="KW-1185">Reference proteome</keyword>
<dbReference type="GO" id="GO:0004596">
    <property type="term" value="F:protein-N-terminal amino-acid acetyltransferase activity"/>
    <property type="evidence" value="ECO:0007669"/>
    <property type="project" value="InterPro"/>
</dbReference>
<dbReference type="CDD" id="cd04301">
    <property type="entry name" value="NAT_SF"/>
    <property type="match status" value="1"/>
</dbReference>
<evidence type="ECO:0000259" key="6">
    <source>
        <dbReference type="PROSITE" id="PS51186"/>
    </source>
</evidence>
<sequence length="194" mass="23193">MNDDLLITTINDLPYYQFDINNQLEFKQISQLISIHLSEPYSIYVYWYFLNNWPNYCFIVKDPKNYSIIGVIISKIELHRNVRYRGYIGMLVIDPTYRKQGIAKNLVKLTIEKMEKDDLVDEIMLETEVSNIGALKLYESFGFLRTKRLFRYYLNTHDAFRLILPLSNKAHSRYAFLPLHPKELERQKLELNQN</sequence>
<evidence type="ECO:0000256" key="4">
    <source>
        <dbReference type="ARBA" id="ARBA00071796"/>
    </source>
</evidence>
<dbReference type="InterPro" id="IPR044542">
    <property type="entry name" value="NAA30-like"/>
</dbReference>
<dbReference type="SUPFAM" id="SSF55729">
    <property type="entry name" value="Acyl-CoA N-acyltransferases (Nat)"/>
    <property type="match status" value="1"/>
</dbReference>
<evidence type="ECO:0000313" key="7">
    <source>
        <dbReference type="EMBL" id="CAI5759613.1"/>
    </source>
</evidence>